<dbReference type="Gene3D" id="2.170.16.10">
    <property type="entry name" value="Hedgehog/Intein (Hint) domain"/>
    <property type="match status" value="1"/>
</dbReference>
<dbReference type="SUPFAM" id="SSF51120">
    <property type="entry name" value="beta-Roll"/>
    <property type="match status" value="2"/>
</dbReference>
<dbReference type="PROSITE" id="PS00330">
    <property type="entry name" value="HEMOLYSIN_CALCIUM"/>
    <property type="match status" value="1"/>
</dbReference>
<reference evidence="6" key="1">
    <citation type="journal article" date="2019" name="Int. J. Syst. Evol. Microbiol.">
        <title>The Global Catalogue of Microorganisms (GCM) 10K type strain sequencing project: providing services to taxonomists for standard genome sequencing and annotation.</title>
        <authorList>
            <consortium name="The Broad Institute Genomics Platform"/>
            <consortium name="The Broad Institute Genome Sequencing Center for Infectious Disease"/>
            <person name="Wu L."/>
            <person name="Ma J."/>
        </authorList>
    </citation>
    <scope>NUCLEOTIDE SEQUENCE [LARGE SCALE GENOMIC DNA]</scope>
    <source>
        <strain evidence="6">CCUG 60524</strain>
    </source>
</reference>
<name>A0ABW3IU33_9RHOB</name>
<evidence type="ECO:0000259" key="4">
    <source>
        <dbReference type="SMART" id="SM00306"/>
    </source>
</evidence>
<dbReference type="RefSeq" id="WP_386076227.1">
    <property type="nucleotide sequence ID" value="NZ_JBHTJT010000038.1"/>
</dbReference>
<dbReference type="PRINTS" id="PR00313">
    <property type="entry name" value="CABNDNGRPT"/>
</dbReference>
<comment type="subcellular location">
    <subcellularLocation>
        <location evidence="1">Secreted</location>
    </subcellularLocation>
</comment>
<dbReference type="InterPro" id="IPR011049">
    <property type="entry name" value="Serralysin-like_metalloprot_C"/>
</dbReference>
<evidence type="ECO:0000256" key="3">
    <source>
        <dbReference type="SAM" id="MobiDB-lite"/>
    </source>
</evidence>
<organism evidence="5 6">
    <name type="scientific">Tropicimonas aquimaris</name>
    <dbReference type="NCBI Taxonomy" id="914152"/>
    <lineage>
        <taxon>Bacteria</taxon>
        <taxon>Pseudomonadati</taxon>
        <taxon>Pseudomonadota</taxon>
        <taxon>Alphaproteobacteria</taxon>
        <taxon>Rhodobacterales</taxon>
        <taxon>Roseobacteraceae</taxon>
        <taxon>Tropicimonas</taxon>
    </lineage>
</organism>
<keyword evidence="6" id="KW-1185">Reference proteome</keyword>
<dbReference type="PANTHER" id="PTHR38340:SF1">
    <property type="entry name" value="S-LAYER PROTEIN"/>
    <property type="match status" value="1"/>
</dbReference>
<dbReference type="Pfam" id="PF13403">
    <property type="entry name" value="Hint_2"/>
    <property type="match status" value="1"/>
</dbReference>
<dbReference type="InterPro" id="IPR036844">
    <property type="entry name" value="Hint_dom_sf"/>
</dbReference>
<accession>A0ABW3IU33</accession>
<dbReference type="InterPro" id="IPR028992">
    <property type="entry name" value="Hedgehog/Intein_dom"/>
</dbReference>
<dbReference type="Pfam" id="PF00353">
    <property type="entry name" value="HemolysinCabind"/>
    <property type="match status" value="3"/>
</dbReference>
<gene>
    <name evidence="5" type="ORF">ACFQ2S_16885</name>
</gene>
<sequence>MTNVLLDFNALSAGDLVSDQYSEQGVRISSLNDKNPAMIFDTASPTGGDWDLKTSNMSKVLILSEDGDRSDPDDNAQGGTLVFEFESAASVDSLRVLDTEEGGYIKCFDAEGDLIKTVWIPEICNNEQATVEIDAEGVYRMEVTVCGSAAIDDVKYAIDLDGDDCDAPNGIVEGTDGDDLIDEDYTGDPQGDMIDAGDAILPGQGPDDDIVYAGGGDDTVHGGKGDDTIYGDRSLEYGPAKITITESSAGFENKVFAYTIDPETGDVSNVVILSENAKADIGKTFTYNVDPCGVMGIGIISPQGTFVSSAYGENVDLNPDGKVHTKGLGEYPDGSVKIGFEDLLCLGDKDFNDVIVKVDLGTSGATFDNKHYDYTSGGPTVDDSATGDDTLYGDEGNDTLYGQKGNDTLVGGEGRDTSYGGDGDDTIIGDGDLPGGGDPDIMYGGDDRDTFSKISIGDKIFGGDGGIDCDTLDLRGSGPIRVTDLVTDSDGNGFDGTVEFLDKPGGHVIGTAHFENIEKIIPCFTPGTLIATPNGERPVEELTVGDKVITRDNGIQEIRWYGQKLIDYEHLSEERHLQPILIRKGAFADGLPERDMIVSPNHRMLVANDLTALYFEEHEVLVAAKHLINNRSIHRLQMLQTTYIHFMFDQHEVVLANGAWTESFQPGDHSLRGLGNAQRNELFTVFPELQTYKGQRKYSAARRTLKEHEAVLLGR</sequence>
<evidence type="ECO:0000313" key="6">
    <source>
        <dbReference type="Proteomes" id="UP001597108"/>
    </source>
</evidence>
<dbReference type="Proteomes" id="UP001597108">
    <property type="component" value="Unassembled WGS sequence"/>
</dbReference>
<dbReference type="Gene3D" id="2.150.10.10">
    <property type="entry name" value="Serralysin-like metalloprotease, C-terminal"/>
    <property type="match status" value="1"/>
</dbReference>
<dbReference type="InterPro" id="IPR025193">
    <property type="entry name" value="DUF4114"/>
</dbReference>
<evidence type="ECO:0000313" key="5">
    <source>
        <dbReference type="EMBL" id="MFD0981314.1"/>
    </source>
</evidence>
<dbReference type="InterPro" id="IPR006141">
    <property type="entry name" value="Intein_N"/>
</dbReference>
<dbReference type="EMBL" id="JBHTJT010000038">
    <property type="protein sequence ID" value="MFD0981314.1"/>
    <property type="molecule type" value="Genomic_DNA"/>
</dbReference>
<keyword evidence="2" id="KW-0964">Secreted</keyword>
<evidence type="ECO:0000256" key="1">
    <source>
        <dbReference type="ARBA" id="ARBA00004613"/>
    </source>
</evidence>
<proteinExistence type="predicted"/>
<dbReference type="SUPFAM" id="SSF51294">
    <property type="entry name" value="Hedgehog/intein (Hint) domain"/>
    <property type="match status" value="1"/>
</dbReference>
<dbReference type="Pfam" id="PF13448">
    <property type="entry name" value="DUF4114"/>
    <property type="match status" value="1"/>
</dbReference>
<comment type="caution">
    <text evidence="5">The sequence shown here is derived from an EMBL/GenBank/DDBJ whole genome shotgun (WGS) entry which is preliminary data.</text>
</comment>
<evidence type="ECO:0000256" key="2">
    <source>
        <dbReference type="ARBA" id="ARBA00022525"/>
    </source>
</evidence>
<dbReference type="PROSITE" id="PS50817">
    <property type="entry name" value="INTEIN_N_TER"/>
    <property type="match status" value="1"/>
</dbReference>
<feature type="domain" description="Hint" evidence="4">
    <location>
        <begin position="521"/>
        <end position="637"/>
    </location>
</feature>
<dbReference type="SMART" id="SM00306">
    <property type="entry name" value="HintN"/>
    <property type="match status" value="1"/>
</dbReference>
<dbReference type="CDD" id="cd00081">
    <property type="entry name" value="Hint"/>
    <property type="match status" value="1"/>
</dbReference>
<dbReference type="InterPro" id="IPR003587">
    <property type="entry name" value="Hint_dom_N"/>
</dbReference>
<dbReference type="InterPro" id="IPR001343">
    <property type="entry name" value="Hemolysn_Ca-bd"/>
</dbReference>
<dbReference type="PANTHER" id="PTHR38340">
    <property type="entry name" value="S-LAYER PROTEIN"/>
    <property type="match status" value="1"/>
</dbReference>
<protein>
    <submittedName>
        <fullName evidence="5">Hint domain-containing protein</fullName>
    </submittedName>
</protein>
<dbReference type="InterPro" id="IPR018511">
    <property type="entry name" value="Hemolysin-typ_Ca-bd_CS"/>
</dbReference>
<feature type="region of interest" description="Disordered" evidence="3">
    <location>
        <begin position="393"/>
        <end position="424"/>
    </location>
</feature>
<dbReference type="InterPro" id="IPR050557">
    <property type="entry name" value="RTX_toxin/Mannuronan_C5-epim"/>
</dbReference>